<keyword evidence="3 6" id="KW-1133">Transmembrane helix</keyword>
<evidence type="ECO:0000313" key="8">
    <source>
        <dbReference type="RefSeq" id="XP_017785995.1"/>
    </source>
</evidence>
<gene>
    <name evidence="8" type="primary">LOC108569095</name>
</gene>
<evidence type="ECO:0000256" key="6">
    <source>
        <dbReference type="SAM" id="Phobius"/>
    </source>
</evidence>
<proteinExistence type="predicted"/>
<dbReference type="InterPro" id="IPR008662">
    <property type="entry name" value="TOIP1/2"/>
</dbReference>
<name>A0ABM1NGP5_NICVS</name>
<feature type="compositionally biased region" description="Acidic residues" evidence="5">
    <location>
        <begin position="34"/>
        <end position="60"/>
    </location>
</feature>
<organism evidence="7 8">
    <name type="scientific">Nicrophorus vespilloides</name>
    <name type="common">Boreal carrion beetle</name>
    <dbReference type="NCBI Taxonomy" id="110193"/>
    <lineage>
        <taxon>Eukaryota</taxon>
        <taxon>Metazoa</taxon>
        <taxon>Ecdysozoa</taxon>
        <taxon>Arthropoda</taxon>
        <taxon>Hexapoda</taxon>
        <taxon>Insecta</taxon>
        <taxon>Pterygota</taxon>
        <taxon>Neoptera</taxon>
        <taxon>Endopterygota</taxon>
        <taxon>Coleoptera</taxon>
        <taxon>Polyphaga</taxon>
        <taxon>Staphyliniformia</taxon>
        <taxon>Silphidae</taxon>
        <taxon>Nicrophorinae</taxon>
        <taxon>Nicrophorus</taxon>
    </lineage>
</organism>
<dbReference type="PANTHER" id="PTHR18843:SF7">
    <property type="entry name" value="LAMINA-ASSOCIATED POLYPEPTIDE 1B ISOFORM 1-RELATED"/>
    <property type="match status" value="1"/>
</dbReference>
<feature type="region of interest" description="Disordered" evidence="5">
    <location>
        <begin position="1"/>
        <end position="60"/>
    </location>
</feature>
<accession>A0ABM1NGP5</accession>
<dbReference type="GeneID" id="108569095"/>
<protein>
    <submittedName>
        <fullName evidence="8">Uncharacterized protein LOC108569095</fullName>
    </submittedName>
</protein>
<dbReference type="Proteomes" id="UP000695000">
    <property type="component" value="Unplaced"/>
</dbReference>
<dbReference type="PANTHER" id="PTHR18843">
    <property type="entry name" value="TORSIN-1A-INTERACTING PROTEIN"/>
    <property type="match status" value="1"/>
</dbReference>
<dbReference type="InterPro" id="IPR038599">
    <property type="entry name" value="LAP1C-like_C_sf"/>
</dbReference>
<keyword evidence="4 6" id="KW-0472">Membrane</keyword>
<keyword evidence="7" id="KW-1185">Reference proteome</keyword>
<sequence>MANLVSGRNSIHRYSPRQRPFEIEEVQQQQRQVEEDEEMAEVEEEEEEMEEEHTEYENEDNSMDVLECVRWDKSESEPKRRNCFSWYWIIAGFIFAGAISSSLTSFNHDATKCKEVLTENREILDNLRVGIDECRQFEKPSVILFLYSELTESAVDELIATVSNYASCNLTGSRTEAIDLPMSELQSIEVNKDYGLIIERYRRELEERSVMVVRGLERVPGVAAQAFHSLCDEFSPVVGKAMFVFTMRVDSYEPGVSDFKLVEATLKRNWNDLDVDIFEPLLARITSMIVRLK</sequence>
<evidence type="ECO:0000256" key="1">
    <source>
        <dbReference type="ARBA" id="ARBA00004370"/>
    </source>
</evidence>
<feature type="transmembrane region" description="Helical" evidence="6">
    <location>
        <begin position="86"/>
        <end position="106"/>
    </location>
</feature>
<evidence type="ECO:0000256" key="4">
    <source>
        <dbReference type="ARBA" id="ARBA00023136"/>
    </source>
</evidence>
<keyword evidence="2 6" id="KW-0812">Transmembrane</keyword>
<comment type="subcellular location">
    <subcellularLocation>
        <location evidence="1">Membrane</location>
    </subcellularLocation>
</comment>
<evidence type="ECO:0000256" key="2">
    <source>
        <dbReference type="ARBA" id="ARBA00022692"/>
    </source>
</evidence>
<evidence type="ECO:0000256" key="3">
    <source>
        <dbReference type="ARBA" id="ARBA00022989"/>
    </source>
</evidence>
<evidence type="ECO:0000313" key="7">
    <source>
        <dbReference type="Proteomes" id="UP000695000"/>
    </source>
</evidence>
<dbReference type="RefSeq" id="XP_017785995.1">
    <property type="nucleotide sequence ID" value="XM_017930506.1"/>
</dbReference>
<reference evidence="8" key="1">
    <citation type="submission" date="2025-08" db="UniProtKB">
        <authorList>
            <consortium name="RefSeq"/>
        </authorList>
    </citation>
    <scope>IDENTIFICATION</scope>
    <source>
        <tissue evidence="8">Whole Larva</tissue>
    </source>
</reference>
<evidence type="ECO:0000256" key="5">
    <source>
        <dbReference type="SAM" id="MobiDB-lite"/>
    </source>
</evidence>
<dbReference type="Gene3D" id="3.40.50.12190">
    <property type="match status" value="1"/>
</dbReference>